<proteinExistence type="predicted"/>
<organism evidence="1 2">
    <name type="scientific">Pistacia integerrima</name>
    <dbReference type="NCBI Taxonomy" id="434235"/>
    <lineage>
        <taxon>Eukaryota</taxon>
        <taxon>Viridiplantae</taxon>
        <taxon>Streptophyta</taxon>
        <taxon>Embryophyta</taxon>
        <taxon>Tracheophyta</taxon>
        <taxon>Spermatophyta</taxon>
        <taxon>Magnoliopsida</taxon>
        <taxon>eudicotyledons</taxon>
        <taxon>Gunneridae</taxon>
        <taxon>Pentapetalae</taxon>
        <taxon>rosids</taxon>
        <taxon>malvids</taxon>
        <taxon>Sapindales</taxon>
        <taxon>Anacardiaceae</taxon>
        <taxon>Pistacia</taxon>
    </lineage>
</organism>
<sequence>MVGILMFCGFLVSFIATISVIAITDGSLLGVMIVVAILIALIVGSSCCLFFHSKRLQLESKGKDLMQLEEGMSLKADYLELFEVKSRESEVKLSFFSFASVCAATN</sequence>
<dbReference type="EMBL" id="CM047750">
    <property type="protein sequence ID" value="KAJ0007844.1"/>
    <property type="molecule type" value="Genomic_DNA"/>
</dbReference>
<comment type="caution">
    <text evidence="1">The sequence shown here is derived from an EMBL/GenBank/DDBJ whole genome shotgun (WGS) entry which is preliminary data.</text>
</comment>
<reference evidence="2" key="1">
    <citation type="journal article" date="2023" name="G3 (Bethesda)">
        <title>Genome assembly and association tests identify interacting loci associated with vigor, precocity, and sex in interspecific pistachio rootstocks.</title>
        <authorList>
            <person name="Palmer W."/>
            <person name="Jacygrad E."/>
            <person name="Sagayaradj S."/>
            <person name="Cavanaugh K."/>
            <person name="Han R."/>
            <person name="Bertier L."/>
            <person name="Beede B."/>
            <person name="Kafkas S."/>
            <person name="Golino D."/>
            <person name="Preece J."/>
            <person name="Michelmore R."/>
        </authorList>
    </citation>
    <scope>NUCLEOTIDE SEQUENCE [LARGE SCALE GENOMIC DNA]</scope>
</reference>
<evidence type="ECO:0000313" key="2">
    <source>
        <dbReference type="Proteomes" id="UP001163603"/>
    </source>
</evidence>
<gene>
    <name evidence="1" type="ORF">Pint_30285</name>
</gene>
<protein>
    <submittedName>
        <fullName evidence="1">Uncharacterized protein</fullName>
    </submittedName>
</protein>
<keyword evidence="2" id="KW-1185">Reference proteome</keyword>
<accession>A0ACC0X3I2</accession>
<evidence type="ECO:0000313" key="1">
    <source>
        <dbReference type="EMBL" id="KAJ0007844.1"/>
    </source>
</evidence>
<name>A0ACC0X3I2_9ROSI</name>
<dbReference type="Proteomes" id="UP001163603">
    <property type="component" value="Chromosome 15"/>
</dbReference>